<evidence type="ECO:0000313" key="2">
    <source>
        <dbReference type="Proteomes" id="UP000239203"/>
    </source>
</evidence>
<comment type="caution">
    <text evidence="1">The sequence shown here is derived from an EMBL/GenBank/DDBJ whole genome shotgun (WGS) entry which is preliminary data.</text>
</comment>
<dbReference type="AlphaFoldDB" id="A0A2S6GII6"/>
<evidence type="ECO:0008006" key="3">
    <source>
        <dbReference type="Google" id="ProtNLM"/>
    </source>
</evidence>
<keyword evidence="2" id="KW-1185">Reference proteome</keyword>
<proteinExistence type="predicted"/>
<reference evidence="1 2" key="1">
    <citation type="submission" date="2018-02" db="EMBL/GenBank/DDBJ databases">
        <title>Genomic Encyclopedia of Archaeal and Bacterial Type Strains, Phase II (KMG-II): from individual species to whole genera.</title>
        <authorList>
            <person name="Goeker M."/>
        </authorList>
    </citation>
    <scope>NUCLEOTIDE SEQUENCE [LARGE SCALE GENOMIC DNA]</scope>
    <source>
        <strain evidence="1 2">YU 961-1</strain>
    </source>
</reference>
<sequence length="218" mass="24148">MRELFPVDGDSLARFLTRWYGPPDRQSVLDGSRAPGPLRDWFEVTSRWSTPVATQNRVLSEPWLEDGKLVFWEENQGAWSWAIDADGDDPPVYDRENVDGAVWQPTGEPLSTFLLHVAVFEAVMGSAFGACACVVSQAQWEGIVAPVHPLPMPDWRWPARGHRLYAADGLLAFGGPNPGPGETAETATAREVWVAADKPARLAYLTKIENLEWDAFTA</sequence>
<protein>
    <recommendedName>
        <fullName evidence="3">SMI1/KNR4 family protein</fullName>
    </recommendedName>
</protein>
<organism evidence="1 2">
    <name type="scientific">Actinokineospora auranticolor</name>
    <dbReference type="NCBI Taxonomy" id="155976"/>
    <lineage>
        <taxon>Bacteria</taxon>
        <taxon>Bacillati</taxon>
        <taxon>Actinomycetota</taxon>
        <taxon>Actinomycetes</taxon>
        <taxon>Pseudonocardiales</taxon>
        <taxon>Pseudonocardiaceae</taxon>
        <taxon>Actinokineospora</taxon>
    </lineage>
</organism>
<dbReference type="Proteomes" id="UP000239203">
    <property type="component" value="Unassembled WGS sequence"/>
</dbReference>
<dbReference type="RefSeq" id="WP_104481459.1">
    <property type="nucleotide sequence ID" value="NZ_CP154825.1"/>
</dbReference>
<gene>
    <name evidence="1" type="ORF">CLV40_11668</name>
</gene>
<evidence type="ECO:0000313" key="1">
    <source>
        <dbReference type="EMBL" id="PPK65025.1"/>
    </source>
</evidence>
<dbReference type="EMBL" id="PTIX01000016">
    <property type="protein sequence ID" value="PPK65025.1"/>
    <property type="molecule type" value="Genomic_DNA"/>
</dbReference>
<dbReference type="OrthoDB" id="3688712at2"/>
<name>A0A2S6GII6_9PSEU</name>
<accession>A0A2S6GII6</accession>